<feature type="compositionally biased region" description="Basic and acidic residues" evidence="3">
    <location>
        <begin position="105"/>
        <end position="117"/>
    </location>
</feature>
<comment type="similarity">
    <text evidence="1">Belongs to the IWS1 family.</text>
</comment>
<dbReference type="Pfam" id="PF08711">
    <property type="entry name" value="Med26"/>
    <property type="match status" value="1"/>
</dbReference>
<organism evidence="5 6">
    <name type="scientific">Ditylenchus dipsaci</name>
    <dbReference type="NCBI Taxonomy" id="166011"/>
    <lineage>
        <taxon>Eukaryota</taxon>
        <taxon>Metazoa</taxon>
        <taxon>Ecdysozoa</taxon>
        <taxon>Nematoda</taxon>
        <taxon>Chromadorea</taxon>
        <taxon>Rhabditida</taxon>
        <taxon>Tylenchina</taxon>
        <taxon>Tylenchomorpha</taxon>
        <taxon>Sphaerularioidea</taxon>
        <taxon>Anguinidae</taxon>
        <taxon>Anguininae</taxon>
        <taxon>Ditylenchus</taxon>
    </lineage>
</organism>
<feature type="region of interest" description="Disordered" evidence="3">
    <location>
        <begin position="59"/>
        <end position="164"/>
    </location>
</feature>
<sequence>MFLFKHPKETRENKTIAAKLIREWSRPIFQLDTDFRSLSRDERVQRDFEHMPVVKRRKLSIDADGLPTAPSRRGKPETDLDESGEKGLNPGQVGFVNRARVPKPSTKDYVIRPRPQIEGRFQGASKNRQTDRFDKAQREFRDRNKAQKAKRAVGVSIEGRKMDI</sequence>
<dbReference type="Proteomes" id="UP000887574">
    <property type="component" value="Unplaced"/>
</dbReference>
<evidence type="ECO:0000313" key="6">
    <source>
        <dbReference type="WBParaSite" id="jg24930"/>
    </source>
</evidence>
<dbReference type="GO" id="GO:0005634">
    <property type="term" value="C:nucleus"/>
    <property type="evidence" value="ECO:0007669"/>
    <property type="project" value="UniProtKB-SubCell"/>
</dbReference>
<keyword evidence="5" id="KW-1185">Reference proteome</keyword>
<feature type="domain" description="TFIIS N-terminal" evidence="4">
    <location>
        <begin position="1"/>
        <end position="31"/>
    </location>
</feature>
<dbReference type="GO" id="GO:0016973">
    <property type="term" value="P:poly(A)+ mRNA export from nucleus"/>
    <property type="evidence" value="ECO:0007669"/>
    <property type="project" value="TreeGrafter"/>
</dbReference>
<protein>
    <submittedName>
        <fullName evidence="6">TFIIS N-terminal domain-containing protein</fullName>
    </submittedName>
</protein>
<proteinExistence type="inferred from homology"/>
<dbReference type="InterPro" id="IPR017923">
    <property type="entry name" value="TFIIS_N"/>
</dbReference>
<dbReference type="InterPro" id="IPR051037">
    <property type="entry name" value="RNAPII_TF_IWS1"/>
</dbReference>
<evidence type="ECO:0000256" key="2">
    <source>
        <dbReference type="PROSITE-ProRule" id="PRU00649"/>
    </source>
</evidence>
<dbReference type="InterPro" id="IPR035441">
    <property type="entry name" value="TFIIS/LEDGF_dom_sf"/>
</dbReference>
<dbReference type="PANTHER" id="PTHR46010">
    <property type="entry name" value="PROTEIN IWS1 HOMOLOG"/>
    <property type="match status" value="1"/>
</dbReference>
<dbReference type="PROSITE" id="PS51319">
    <property type="entry name" value="TFIIS_N"/>
    <property type="match status" value="1"/>
</dbReference>
<keyword evidence="2" id="KW-0539">Nucleus</keyword>
<dbReference type="PANTHER" id="PTHR46010:SF1">
    <property type="entry name" value="PROTEIN IWS1 HOMOLOG"/>
    <property type="match status" value="1"/>
</dbReference>
<reference evidence="6" key="1">
    <citation type="submission" date="2022-11" db="UniProtKB">
        <authorList>
            <consortium name="WormBaseParasite"/>
        </authorList>
    </citation>
    <scope>IDENTIFICATION</scope>
</reference>
<dbReference type="WBParaSite" id="jg24930">
    <property type="protein sequence ID" value="jg24930"/>
    <property type="gene ID" value="jg24930"/>
</dbReference>
<name>A0A915DYW8_9BILA</name>
<evidence type="ECO:0000313" key="5">
    <source>
        <dbReference type="Proteomes" id="UP000887574"/>
    </source>
</evidence>
<comment type="subcellular location">
    <subcellularLocation>
        <location evidence="2">Nucleus</location>
    </subcellularLocation>
</comment>
<feature type="compositionally biased region" description="Basic and acidic residues" evidence="3">
    <location>
        <begin position="128"/>
        <end position="145"/>
    </location>
</feature>
<accession>A0A915DYW8</accession>
<evidence type="ECO:0000256" key="1">
    <source>
        <dbReference type="ARBA" id="ARBA00037992"/>
    </source>
</evidence>
<dbReference type="Gene3D" id="1.20.930.10">
    <property type="entry name" value="Conserved domain common to transcription factors TFIIS, elongin A, CRSP70"/>
    <property type="match status" value="1"/>
</dbReference>
<dbReference type="AlphaFoldDB" id="A0A915DYW8"/>
<evidence type="ECO:0000259" key="4">
    <source>
        <dbReference type="PROSITE" id="PS51319"/>
    </source>
</evidence>
<evidence type="ECO:0000256" key="3">
    <source>
        <dbReference type="SAM" id="MobiDB-lite"/>
    </source>
</evidence>